<keyword evidence="2" id="KW-1185">Reference proteome</keyword>
<proteinExistence type="predicted"/>
<dbReference type="AlphaFoldDB" id="D5AMM8"/>
<organism evidence="1 2">
    <name type="scientific">Rhodobacter capsulatus (strain ATCC BAA-309 / NBRC 16581 / SB1003)</name>
    <dbReference type="NCBI Taxonomy" id="272942"/>
    <lineage>
        <taxon>Bacteria</taxon>
        <taxon>Pseudomonadati</taxon>
        <taxon>Pseudomonadota</taxon>
        <taxon>Alphaproteobacteria</taxon>
        <taxon>Rhodobacterales</taxon>
        <taxon>Rhodobacter group</taxon>
        <taxon>Rhodobacter</taxon>
    </lineage>
</organism>
<name>D5AMM8_RHOCB</name>
<dbReference type="EMBL" id="CP001312">
    <property type="protein sequence ID" value="ADE86304.1"/>
    <property type="molecule type" value="Genomic_DNA"/>
</dbReference>
<reference key="1">
    <citation type="submission" date="2008-12" db="EMBL/GenBank/DDBJ databases">
        <title>Complete genome sequence of Rhodobacter capsulatus SB1003.</title>
        <authorList>
            <person name="Strnad H."/>
            <person name="Lapidus A."/>
            <person name="Vlcek C."/>
            <person name="Ulbrich P."/>
            <person name="Paces J."/>
            <person name="Maltsev N."/>
            <person name="Kumar V."/>
            <person name="Kogan Y."/>
            <person name="Milgram A."/>
            <person name="Rebrekov D."/>
            <person name="Mazur M."/>
            <person name="Cox R."/>
            <person name="Kyrpides N."/>
            <person name="Kolar M."/>
            <person name="Sachova J."/>
            <person name="Ridl J."/>
            <person name="Ivanova N."/>
            <person name="Kapatral V."/>
            <person name="Los T."/>
            <person name="Lykidis A."/>
            <person name="Mikhailova N."/>
            <person name="Reznik G."/>
            <person name="Vasieva O."/>
            <person name="Fonstein M."/>
            <person name="Paces V."/>
            <person name="Haselkorn R."/>
        </authorList>
    </citation>
    <scope>NUCLEOTIDE SEQUENCE</scope>
    <source>
        <strain>SB1003</strain>
    </source>
</reference>
<evidence type="ECO:0000313" key="2">
    <source>
        <dbReference type="Proteomes" id="UP000002361"/>
    </source>
</evidence>
<sequence>MNAEHPIARLLNLTAAFGIDPAKLTAQFDTLRGDPDADAMSDSEGAVVARAVHDLIEACASADRIIKAAVIAKAIGDYLAEAQRQAQEPPRHPMQRARDAIAAHERDTGTRPSWADRKAVAAIARAASAPRDVVRFLLRYPTCTLGMGASQ</sequence>
<dbReference type="Proteomes" id="UP000002361">
    <property type="component" value="Chromosome"/>
</dbReference>
<protein>
    <submittedName>
        <fullName evidence="1">Uncharacterized protein</fullName>
    </submittedName>
</protein>
<dbReference type="RefSeq" id="WP_013068283.1">
    <property type="nucleotide sequence ID" value="NC_014034.1"/>
</dbReference>
<gene>
    <name evidence="1" type="ordered locus">RCAP_rcc02574</name>
</gene>
<evidence type="ECO:0000313" key="1">
    <source>
        <dbReference type="EMBL" id="ADE86304.1"/>
    </source>
</evidence>
<accession>D5AMM8</accession>
<reference evidence="1 2" key="2">
    <citation type="journal article" date="2010" name="J. Bacteriol.">
        <title>Complete genome sequence of the photosynthetic purple nonsulfur bacterium Rhodobacter capsulatus SB 1003.</title>
        <authorList>
            <person name="Strnad H."/>
            <person name="Lapidus A."/>
            <person name="Paces J."/>
            <person name="Ulbrich P."/>
            <person name="Vlcek C."/>
            <person name="Paces V."/>
            <person name="Haselkorn R."/>
        </authorList>
    </citation>
    <scope>NUCLEOTIDE SEQUENCE [LARGE SCALE GENOMIC DNA]</scope>
    <source>
        <strain evidence="2">ATCC BAA-309 / NBRC 16581 / SB1003</strain>
    </source>
</reference>
<dbReference type="GeneID" id="31491397"/>
<dbReference type="HOGENOM" id="CLU_1729937_0_0_5"/>
<dbReference type="KEGG" id="rcp:RCAP_rcc02574"/>
<dbReference type="STRING" id="272942.RCAP_rcc02574"/>